<keyword evidence="2 4" id="KW-0238">DNA-binding</keyword>
<dbReference type="KEGG" id="ahg:AHOG_27875"/>
<evidence type="ECO:0000259" key="5">
    <source>
        <dbReference type="PROSITE" id="PS50977"/>
    </source>
</evidence>
<dbReference type="InterPro" id="IPR009057">
    <property type="entry name" value="Homeodomain-like_sf"/>
</dbReference>
<dbReference type="SUPFAM" id="SSF46689">
    <property type="entry name" value="Homeodomain-like"/>
    <property type="match status" value="1"/>
</dbReference>
<organism evidence="6 7">
    <name type="scientific">Actinoalloteichus hoggarensis</name>
    <dbReference type="NCBI Taxonomy" id="1470176"/>
    <lineage>
        <taxon>Bacteria</taxon>
        <taxon>Bacillati</taxon>
        <taxon>Actinomycetota</taxon>
        <taxon>Actinomycetes</taxon>
        <taxon>Pseudonocardiales</taxon>
        <taxon>Pseudonocardiaceae</taxon>
        <taxon>Actinoalloteichus</taxon>
    </lineage>
</organism>
<feature type="DNA-binding region" description="H-T-H motif" evidence="4">
    <location>
        <begin position="35"/>
        <end position="54"/>
    </location>
</feature>
<dbReference type="PROSITE" id="PS50977">
    <property type="entry name" value="HTH_TETR_2"/>
    <property type="match status" value="1"/>
</dbReference>
<protein>
    <submittedName>
        <fullName evidence="6">Putative HTH-type transcriptional regulator</fullName>
    </submittedName>
</protein>
<evidence type="ECO:0000313" key="6">
    <source>
        <dbReference type="EMBL" id="ASO23172.1"/>
    </source>
</evidence>
<dbReference type="Pfam" id="PF13305">
    <property type="entry name" value="TetR_C_33"/>
    <property type="match status" value="1"/>
</dbReference>
<dbReference type="PRINTS" id="PR00455">
    <property type="entry name" value="HTHTETR"/>
</dbReference>
<proteinExistence type="predicted"/>
<dbReference type="InterPro" id="IPR001647">
    <property type="entry name" value="HTH_TetR"/>
</dbReference>
<dbReference type="InterPro" id="IPR025996">
    <property type="entry name" value="MT1864/Rv1816-like_C"/>
</dbReference>
<dbReference type="GO" id="GO:0003700">
    <property type="term" value="F:DNA-binding transcription factor activity"/>
    <property type="evidence" value="ECO:0007669"/>
    <property type="project" value="TreeGrafter"/>
</dbReference>
<name>A0A221WB24_9PSEU</name>
<keyword evidence="3" id="KW-0804">Transcription</keyword>
<keyword evidence="1" id="KW-0805">Transcription regulation</keyword>
<dbReference type="Pfam" id="PF00440">
    <property type="entry name" value="TetR_N"/>
    <property type="match status" value="1"/>
</dbReference>
<dbReference type="RefSeq" id="WP_093943981.1">
    <property type="nucleotide sequence ID" value="NZ_CP022521.1"/>
</dbReference>
<dbReference type="InterPro" id="IPR050109">
    <property type="entry name" value="HTH-type_TetR-like_transc_reg"/>
</dbReference>
<reference evidence="6 7" key="1">
    <citation type="submission" date="2017-07" db="EMBL/GenBank/DDBJ databases">
        <title>Complete genome sequence of Actinoalloteichus hoggarensis DSM 45943, type strain of Actinoalloteichus hoggarensis.</title>
        <authorList>
            <person name="Ruckert C."/>
            <person name="Nouioui I."/>
            <person name="Willmese J."/>
            <person name="van Wezel G."/>
            <person name="Klenk H.-P."/>
            <person name="Kalinowski J."/>
            <person name="Zotchev S.B."/>
        </authorList>
    </citation>
    <scope>NUCLEOTIDE SEQUENCE [LARGE SCALE GENOMIC DNA]</scope>
    <source>
        <strain evidence="6 7">DSM 45943</strain>
    </source>
</reference>
<evidence type="ECO:0000256" key="4">
    <source>
        <dbReference type="PROSITE-ProRule" id="PRU00335"/>
    </source>
</evidence>
<dbReference type="SUPFAM" id="SSF48498">
    <property type="entry name" value="Tetracyclin repressor-like, C-terminal domain"/>
    <property type="match status" value="1"/>
</dbReference>
<feature type="domain" description="HTH tetR-type" evidence="5">
    <location>
        <begin position="12"/>
        <end position="72"/>
    </location>
</feature>
<gene>
    <name evidence="6" type="ORF">AHOG_27875</name>
</gene>
<evidence type="ECO:0000313" key="7">
    <source>
        <dbReference type="Proteomes" id="UP000204221"/>
    </source>
</evidence>
<dbReference type="PANTHER" id="PTHR30055:SF243">
    <property type="entry name" value="HTH-TYPE TRANSCRIPTIONAL REGULATOR RV1816"/>
    <property type="match status" value="1"/>
</dbReference>
<dbReference type="InterPro" id="IPR036271">
    <property type="entry name" value="Tet_transcr_reg_TetR-rel_C_sf"/>
</dbReference>
<keyword evidence="7" id="KW-1185">Reference proteome</keyword>
<dbReference type="AlphaFoldDB" id="A0A221WB24"/>
<dbReference type="OrthoDB" id="3210322at2"/>
<dbReference type="Proteomes" id="UP000204221">
    <property type="component" value="Chromosome"/>
</dbReference>
<dbReference type="PANTHER" id="PTHR30055">
    <property type="entry name" value="HTH-TYPE TRANSCRIPTIONAL REGULATOR RUTR"/>
    <property type="match status" value="1"/>
</dbReference>
<evidence type="ECO:0000256" key="2">
    <source>
        <dbReference type="ARBA" id="ARBA00023125"/>
    </source>
</evidence>
<evidence type="ECO:0000256" key="1">
    <source>
        <dbReference type="ARBA" id="ARBA00023015"/>
    </source>
</evidence>
<evidence type="ECO:0000256" key="3">
    <source>
        <dbReference type="ARBA" id="ARBA00023163"/>
    </source>
</evidence>
<dbReference type="Gene3D" id="1.10.357.10">
    <property type="entry name" value="Tetracycline Repressor, domain 2"/>
    <property type="match status" value="1"/>
</dbReference>
<dbReference type="GO" id="GO:0000976">
    <property type="term" value="F:transcription cis-regulatory region binding"/>
    <property type="evidence" value="ECO:0007669"/>
    <property type="project" value="TreeGrafter"/>
</dbReference>
<dbReference type="EMBL" id="CP022521">
    <property type="protein sequence ID" value="ASO23172.1"/>
    <property type="molecule type" value="Genomic_DNA"/>
</dbReference>
<sequence>MTEITRRERLRAATELEIREHARQLLVEQGQHSVTLRAIARELGVTAPALYRYYDSREDLLRHVGDDICMRLAAELTSATAELDESDVSGRVFAVCRRLRTWALDHPHEFELVFASRDVRNLPGQDNPLPDRFAQIFLVLLGDILAKDMPMPETEDFPPDLEADLTAARDALIANMSSLDITLPPQLLQLEALHSLLRWWVRVYGHIALEVFGRFPFDVRNAERLYEAMLTELAEDTGVCGH</sequence>
<accession>A0A221WB24</accession>